<dbReference type="SUPFAM" id="SSF54909">
    <property type="entry name" value="Dimeric alpha+beta barrel"/>
    <property type="match status" value="1"/>
</dbReference>
<proteinExistence type="predicted"/>
<evidence type="ECO:0000313" key="3">
    <source>
        <dbReference type="Proteomes" id="UP001190465"/>
    </source>
</evidence>
<feature type="domain" description="Stress-response A/B barrel" evidence="1">
    <location>
        <begin position="98"/>
        <end position="193"/>
    </location>
</feature>
<name>A0ABN9NS22_9MYCO</name>
<gene>
    <name evidence="2" type="ORF">MU0053_004910</name>
</gene>
<dbReference type="SMART" id="SM00886">
    <property type="entry name" value="Dabb"/>
    <property type="match status" value="1"/>
</dbReference>
<sequence>MFSVTRLLDVAAADCDRVLTAVRAAAGDSGALRWVVEQTDPGSRNGGDILTHLRFADESHWRAAESAIAQALTDPAITRVNGVSYTGEPNCSGTPGTVYRALLLRVQPGTSDQTVRRFESELRSMPRYVDTIRAWQLSRVIEPLGASPWTHVFEQEFSDVAGLMGPYLMHPIHWAAVDRWFDPETTDVIIRDRVCHSFCRMASPVLHPSS</sequence>
<dbReference type="EMBL" id="OY726397">
    <property type="protein sequence ID" value="CAJ1510993.1"/>
    <property type="molecule type" value="Genomic_DNA"/>
</dbReference>
<keyword evidence="3" id="KW-1185">Reference proteome</keyword>
<accession>A0ABN9NS22</accession>
<dbReference type="Gene3D" id="3.30.70.100">
    <property type="match status" value="1"/>
</dbReference>
<evidence type="ECO:0000259" key="1">
    <source>
        <dbReference type="PROSITE" id="PS51502"/>
    </source>
</evidence>
<dbReference type="RefSeq" id="WP_308480171.1">
    <property type="nucleotide sequence ID" value="NZ_OY726397.1"/>
</dbReference>
<protein>
    <submittedName>
        <fullName evidence="2">Dabb family protein</fullName>
    </submittedName>
</protein>
<reference evidence="2 3" key="1">
    <citation type="submission" date="2023-08" db="EMBL/GenBank/DDBJ databases">
        <authorList>
            <person name="Folkvardsen B D."/>
            <person name="Norman A."/>
        </authorList>
    </citation>
    <scope>NUCLEOTIDE SEQUENCE [LARGE SCALE GENOMIC DNA]</scope>
    <source>
        <strain evidence="2 3">Mu0053</strain>
    </source>
</reference>
<dbReference type="InterPro" id="IPR011008">
    <property type="entry name" value="Dimeric_a/b-barrel"/>
</dbReference>
<dbReference type="Proteomes" id="UP001190465">
    <property type="component" value="Chromosome"/>
</dbReference>
<dbReference type="InterPro" id="IPR013097">
    <property type="entry name" value="Dabb"/>
</dbReference>
<dbReference type="Pfam" id="PF07876">
    <property type="entry name" value="Dabb"/>
    <property type="match status" value="1"/>
</dbReference>
<organism evidence="2 3">
    <name type="scientific">[Mycobacterium] burgundiense</name>
    <dbReference type="NCBI Taxonomy" id="3064286"/>
    <lineage>
        <taxon>Bacteria</taxon>
        <taxon>Bacillati</taxon>
        <taxon>Actinomycetota</taxon>
        <taxon>Actinomycetes</taxon>
        <taxon>Mycobacteriales</taxon>
        <taxon>Mycobacteriaceae</taxon>
        <taxon>Mycolicibacterium</taxon>
    </lineage>
</organism>
<evidence type="ECO:0000313" key="2">
    <source>
        <dbReference type="EMBL" id="CAJ1510993.1"/>
    </source>
</evidence>
<dbReference type="PROSITE" id="PS51502">
    <property type="entry name" value="S_R_A_B_BARREL"/>
    <property type="match status" value="1"/>
</dbReference>